<evidence type="ECO:0000313" key="10">
    <source>
        <dbReference type="EMBL" id="GHF92406.1"/>
    </source>
</evidence>
<evidence type="ECO:0000256" key="5">
    <source>
        <dbReference type="ARBA" id="ARBA00023136"/>
    </source>
</evidence>
<dbReference type="InterPro" id="IPR025857">
    <property type="entry name" value="MacB_PCD"/>
</dbReference>
<evidence type="ECO:0000259" key="8">
    <source>
        <dbReference type="Pfam" id="PF02687"/>
    </source>
</evidence>
<reference evidence="10" key="2">
    <citation type="submission" date="2020-09" db="EMBL/GenBank/DDBJ databases">
        <authorList>
            <person name="Sun Q."/>
            <person name="Kim S."/>
        </authorList>
    </citation>
    <scope>NUCLEOTIDE SEQUENCE</scope>
    <source>
        <strain evidence="10">KCTC 42731</strain>
    </source>
</reference>
<dbReference type="Pfam" id="PF12704">
    <property type="entry name" value="MacB_PCD"/>
    <property type="match status" value="2"/>
</dbReference>
<dbReference type="PANTHER" id="PTHR30572:SF4">
    <property type="entry name" value="ABC TRANSPORTER PERMEASE YTRF"/>
    <property type="match status" value="1"/>
</dbReference>
<organism evidence="10 11">
    <name type="scientific">Thalassotalea marina</name>
    <dbReference type="NCBI Taxonomy" id="1673741"/>
    <lineage>
        <taxon>Bacteria</taxon>
        <taxon>Pseudomonadati</taxon>
        <taxon>Pseudomonadota</taxon>
        <taxon>Gammaproteobacteria</taxon>
        <taxon>Alteromonadales</taxon>
        <taxon>Colwelliaceae</taxon>
        <taxon>Thalassotalea</taxon>
    </lineage>
</organism>
<feature type="domain" description="ABC3 transporter permease C-terminal" evidence="8">
    <location>
        <begin position="681"/>
        <end position="795"/>
    </location>
</feature>
<dbReference type="EMBL" id="BNCK01000004">
    <property type="protein sequence ID" value="GHF92406.1"/>
    <property type="molecule type" value="Genomic_DNA"/>
</dbReference>
<comment type="caution">
    <text evidence="10">The sequence shown here is derived from an EMBL/GenBank/DDBJ whole genome shotgun (WGS) entry which is preliminary data.</text>
</comment>
<evidence type="ECO:0000256" key="1">
    <source>
        <dbReference type="ARBA" id="ARBA00004651"/>
    </source>
</evidence>
<dbReference type="PANTHER" id="PTHR30572">
    <property type="entry name" value="MEMBRANE COMPONENT OF TRANSPORTER-RELATED"/>
    <property type="match status" value="1"/>
</dbReference>
<feature type="domain" description="ABC3 transporter permease C-terminal" evidence="8">
    <location>
        <begin position="290"/>
        <end position="399"/>
    </location>
</feature>
<dbReference type="Proteomes" id="UP000623842">
    <property type="component" value="Unassembled WGS sequence"/>
</dbReference>
<accession>A0A919EKK3</accession>
<evidence type="ECO:0000256" key="2">
    <source>
        <dbReference type="ARBA" id="ARBA00022475"/>
    </source>
</evidence>
<dbReference type="Pfam" id="PF02687">
    <property type="entry name" value="FtsX"/>
    <property type="match status" value="2"/>
</dbReference>
<feature type="domain" description="MacB-like periplasmic core" evidence="9">
    <location>
        <begin position="70"/>
        <end position="244"/>
    </location>
</feature>
<dbReference type="InterPro" id="IPR003838">
    <property type="entry name" value="ABC3_permease_C"/>
</dbReference>
<evidence type="ECO:0000256" key="3">
    <source>
        <dbReference type="ARBA" id="ARBA00022692"/>
    </source>
</evidence>
<proteinExistence type="inferred from homology"/>
<keyword evidence="5 7" id="KW-0472">Membrane</keyword>
<keyword evidence="11" id="KW-1185">Reference proteome</keyword>
<dbReference type="InterPro" id="IPR050250">
    <property type="entry name" value="Macrolide_Exporter_MacB"/>
</dbReference>
<feature type="transmembrane region" description="Helical" evidence="7">
    <location>
        <begin position="376"/>
        <end position="398"/>
    </location>
</feature>
<evidence type="ECO:0000313" key="11">
    <source>
        <dbReference type="Proteomes" id="UP000623842"/>
    </source>
</evidence>
<keyword evidence="3 7" id="KW-0812">Transmembrane</keyword>
<dbReference type="GO" id="GO:0022857">
    <property type="term" value="F:transmembrane transporter activity"/>
    <property type="evidence" value="ECO:0007669"/>
    <property type="project" value="TreeGrafter"/>
</dbReference>
<feature type="transmembrane region" description="Helical" evidence="7">
    <location>
        <begin position="339"/>
        <end position="364"/>
    </location>
</feature>
<feature type="transmembrane region" description="Helical" evidence="7">
    <location>
        <begin position="20"/>
        <end position="43"/>
    </location>
</feature>
<evidence type="ECO:0000256" key="4">
    <source>
        <dbReference type="ARBA" id="ARBA00022989"/>
    </source>
</evidence>
<dbReference type="GO" id="GO:0005886">
    <property type="term" value="C:plasma membrane"/>
    <property type="evidence" value="ECO:0007669"/>
    <property type="project" value="UniProtKB-SubCell"/>
</dbReference>
<comment type="subcellular location">
    <subcellularLocation>
        <location evidence="1">Cell membrane</location>
        <topology evidence="1">Multi-pass membrane protein</topology>
    </subcellularLocation>
</comment>
<evidence type="ECO:0000256" key="7">
    <source>
        <dbReference type="SAM" id="Phobius"/>
    </source>
</evidence>
<evidence type="ECO:0000256" key="6">
    <source>
        <dbReference type="ARBA" id="ARBA00038076"/>
    </source>
</evidence>
<evidence type="ECO:0000259" key="9">
    <source>
        <dbReference type="Pfam" id="PF12704"/>
    </source>
</evidence>
<sequence length="803" mass="90579">MYALKRAFEELKLAPGFSFIVVVTLGLSIGILLWGVTLSYLLLVKPLPYEKQESLFVAKHALFNEKGTNNLTAFTYPGLVHAYSNQSVFETTALINVEDNFITSIESHPILRTAFVTPEWFSLFQGKFELGRGFNEEEGINTHKPVAVLSYNIWKETFDLDENILNKTVTINDINFAIIGVLKQSFIEPKVLGSSSNTKIWLPWDFNANRQLHNDWGQIRPNLHLVGLLKNDVSPNQAEQKLTKLINESWKENVAQIEFFNEWQIKIHLTSFNQVIFGNNQIKIYLLLLATFGLLLIACTNIANLFIARTAKKQRALAIQAAIGARQHHLYRYFFVESFILLLCSSILALVIVYIGIFVIQQYFAVVVPRTEELSVNGITLITLFLAIIMLSTIFAFVGSKSINYQRLSQSLNSSGKGTGIQVSKRIRNGLITIQVALASFIVFLSSVLLHESINIIKEPLGYNLENLYHFSISPSNPELTEQEVINITTNLTERLTQHPSIKSVSRSWSPIIQARNAGFTTSDGKEDYSNENRYVDANYFDVIEQPILQGRTFSPDDIKLQNNVIVINDIFAQQLNPKDNVVGEKLFNPAGTPFSIIGVVKSIKLPANAKPQMRTYRPRTRSTTNFIVKVKNHQSLERDEIVSILNEGHSQWRVSSFENIHQVKTKRLFIPISTTVITSLLSIVTVFISGIGLYGVLSYSIKIRKFEIGTRLAVGAKRSSIIWLMFSNNLIPVLLGMIACLIGITLIYYINFNSIQQYLTSNALTLLVFSLCLIFALAFVACYVPLRKILNNPPMFSLQTID</sequence>
<reference evidence="10" key="1">
    <citation type="journal article" date="2014" name="Int. J. Syst. Evol. Microbiol.">
        <title>Complete genome sequence of Corynebacterium casei LMG S-19264T (=DSM 44701T), isolated from a smear-ripened cheese.</title>
        <authorList>
            <consortium name="US DOE Joint Genome Institute (JGI-PGF)"/>
            <person name="Walter F."/>
            <person name="Albersmeier A."/>
            <person name="Kalinowski J."/>
            <person name="Ruckert C."/>
        </authorList>
    </citation>
    <scope>NUCLEOTIDE SEQUENCE</scope>
    <source>
        <strain evidence="10">KCTC 42731</strain>
    </source>
</reference>
<feature type="transmembrane region" description="Helical" evidence="7">
    <location>
        <begin position="763"/>
        <end position="787"/>
    </location>
</feature>
<comment type="similarity">
    <text evidence="6">Belongs to the ABC-4 integral membrane protein family.</text>
</comment>
<keyword evidence="2" id="KW-1003">Cell membrane</keyword>
<dbReference type="RefSeq" id="WP_189770048.1">
    <property type="nucleotide sequence ID" value="NZ_BNCK01000004.1"/>
</dbReference>
<feature type="transmembrane region" description="Helical" evidence="7">
    <location>
        <begin position="677"/>
        <end position="702"/>
    </location>
</feature>
<feature type="transmembrane region" description="Helical" evidence="7">
    <location>
        <begin position="284"/>
        <end position="307"/>
    </location>
</feature>
<dbReference type="AlphaFoldDB" id="A0A919EKK3"/>
<keyword evidence="4 7" id="KW-1133">Transmembrane helix</keyword>
<evidence type="ECO:0008006" key="12">
    <source>
        <dbReference type="Google" id="ProtNLM"/>
    </source>
</evidence>
<protein>
    <recommendedName>
        <fullName evidence="12">FtsX-like permease family protein</fullName>
    </recommendedName>
</protein>
<feature type="domain" description="MacB-like periplasmic core" evidence="9">
    <location>
        <begin position="437"/>
        <end position="638"/>
    </location>
</feature>
<feature type="transmembrane region" description="Helical" evidence="7">
    <location>
        <begin position="723"/>
        <end position="751"/>
    </location>
</feature>
<name>A0A919EKK3_9GAMM</name>
<feature type="transmembrane region" description="Helical" evidence="7">
    <location>
        <begin position="431"/>
        <end position="450"/>
    </location>
</feature>
<gene>
    <name evidence="10" type="ORF">GCM10017161_20650</name>
</gene>